<dbReference type="GO" id="GO:0003824">
    <property type="term" value="F:catalytic activity"/>
    <property type="evidence" value="ECO:0007669"/>
    <property type="project" value="InterPro"/>
</dbReference>
<dbReference type="InterPro" id="IPR007439">
    <property type="entry name" value="Chemotax_Pase_CheZ"/>
</dbReference>
<organism evidence="2">
    <name type="scientific">uncultured Desulfovibrio sp</name>
    <dbReference type="NCBI Taxonomy" id="167968"/>
    <lineage>
        <taxon>Bacteria</taxon>
        <taxon>Pseudomonadati</taxon>
        <taxon>Thermodesulfobacteriota</taxon>
        <taxon>Desulfovibrionia</taxon>
        <taxon>Desulfovibrionales</taxon>
        <taxon>Desulfovibrionaceae</taxon>
        <taxon>Desulfovibrio</taxon>
        <taxon>environmental samples</taxon>
    </lineage>
</organism>
<dbReference type="GO" id="GO:0009288">
    <property type="term" value="C:bacterial-type flagellum"/>
    <property type="evidence" value="ECO:0007669"/>
    <property type="project" value="InterPro"/>
</dbReference>
<dbReference type="AlphaFoldDB" id="A0A212JF16"/>
<gene>
    <name evidence="2" type="ORF">KM92DES2_11002</name>
</gene>
<accession>A0A212JF16</accession>
<feature type="region of interest" description="Disordered" evidence="1">
    <location>
        <begin position="180"/>
        <end position="200"/>
    </location>
</feature>
<dbReference type="GO" id="GO:0050920">
    <property type="term" value="P:regulation of chemotaxis"/>
    <property type="evidence" value="ECO:0007669"/>
    <property type="project" value="InterPro"/>
</dbReference>
<name>A0A212JF16_9BACT</name>
<dbReference type="Pfam" id="PF04344">
    <property type="entry name" value="CheZ"/>
    <property type="match status" value="1"/>
</dbReference>
<evidence type="ECO:0000256" key="1">
    <source>
        <dbReference type="SAM" id="MobiDB-lite"/>
    </source>
</evidence>
<dbReference type="SUPFAM" id="SSF75708">
    <property type="entry name" value="Chemotaxis phosphatase CheZ"/>
    <property type="match status" value="1"/>
</dbReference>
<reference evidence="2" key="1">
    <citation type="submission" date="2016-04" db="EMBL/GenBank/DDBJ databases">
        <authorList>
            <person name="Evans L.H."/>
            <person name="Alamgir A."/>
            <person name="Owens N."/>
            <person name="Weber N.D."/>
            <person name="Virtaneva K."/>
            <person name="Barbian K."/>
            <person name="Babar A."/>
            <person name="Rosenke K."/>
        </authorList>
    </citation>
    <scope>NUCLEOTIDE SEQUENCE</scope>
    <source>
        <strain evidence="2">92-2</strain>
    </source>
</reference>
<dbReference type="EMBL" id="FLUP01000001">
    <property type="protein sequence ID" value="SBV98028.1"/>
    <property type="molecule type" value="Genomic_DNA"/>
</dbReference>
<dbReference type="Gene3D" id="1.10.287.500">
    <property type="entry name" value="Helix hairpin bin"/>
    <property type="match status" value="2"/>
</dbReference>
<protein>
    <submittedName>
        <fullName evidence="2">Putative chemotaxis phosphatase, CheZ</fullName>
    </submittedName>
</protein>
<sequence length="209" mass="22715">MSDEKPEAAVYKQISTEMRQGLRDIFERISTASKGQPLPPPNPDALFLEASSQLDEVLKDTESATMTIMEIVERHLDLQEQNAAHLAGLRNGGADAAPITELEANNQRLGDDLTSVLTALSFQDITGQRIKKVVSALNQIEAMVVELYVSSGLILDGAEKDPTKNVQELQNEARQAVKEFNQGRSELKGPDKTAASQGAIDDMLSQLGL</sequence>
<dbReference type="RefSeq" id="WP_192112392.1">
    <property type="nucleotide sequence ID" value="NZ_CABUEN010000001.1"/>
</dbReference>
<proteinExistence type="predicted"/>
<evidence type="ECO:0000313" key="2">
    <source>
        <dbReference type="EMBL" id="SBV98028.1"/>
    </source>
</evidence>